<keyword evidence="4 12" id="KW-0597">Phosphoprotein</keyword>
<dbReference type="SUPFAM" id="SSF52172">
    <property type="entry name" value="CheY-like"/>
    <property type="match status" value="2"/>
</dbReference>
<dbReference type="Pfam" id="PF00512">
    <property type="entry name" value="HisKA"/>
    <property type="match status" value="1"/>
</dbReference>
<keyword evidence="14" id="KW-1133">Transmembrane helix</keyword>
<dbReference type="Pfam" id="PF00072">
    <property type="entry name" value="Response_reg"/>
    <property type="match status" value="2"/>
</dbReference>
<dbReference type="CDD" id="cd00082">
    <property type="entry name" value="HisKA"/>
    <property type="match status" value="1"/>
</dbReference>
<feature type="transmembrane region" description="Helical" evidence="14">
    <location>
        <begin position="133"/>
        <end position="158"/>
    </location>
</feature>
<dbReference type="InterPro" id="IPR011006">
    <property type="entry name" value="CheY-like_superfamily"/>
</dbReference>
<feature type="transmembrane region" description="Helical" evidence="14">
    <location>
        <begin position="107"/>
        <end position="126"/>
    </location>
</feature>
<comment type="similarity">
    <text evidence="2">In the N-terminal section; belongs to the phytochrome family.</text>
</comment>
<feature type="transmembrane region" description="Helical" evidence="14">
    <location>
        <begin position="82"/>
        <end position="101"/>
    </location>
</feature>
<dbReference type="Proteomes" id="UP000050277">
    <property type="component" value="Unassembled WGS sequence"/>
</dbReference>
<dbReference type="GO" id="GO:0000155">
    <property type="term" value="F:phosphorelay sensor kinase activity"/>
    <property type="evidence" value="ECO:0007669"/>
    <property type="project" value="InterPro"/>
</dbReference>
<accession>A0A0N8GSS4</accession>
<evidence type="ECO:0000313" key="18">
    <source>
        <dbReference type="Proteomes" id="UP000050277"/>
    </source>
</evidence>
<evidence type="ECO:0000256" key="2">
    <source>
        <dbReference type="ARBA" id="ARBA00006402"/>
    </source>
</evidence>
<dbReference type="GO" id="GO:0005886">
    <property type="term" value="C:plasma membrane"/>
    <property type="evidence" value="ECO:0007669"/>
    <property type="project" value="TreeGrafter"/>
</dbReference>
<feature type="domain" description="Response regulatory" evidence="16">
    <location>
        <begin position="628"/>
        <end position="744"/>
    </location>
</feature>
<dbReference type="InterPro" id="IPR003661">
    <property type="entry name" value="HisK_dim/P_dom"/>
</dbReference>
<feature type="modified residue" description="4-aspartylphosphate" evidence="12">
    <location>
        <position position="677"/>
    </location>
</feature>
<dbReference type="InterPro" id="IPR036097">
    <property type="entry name" value="HisK_dim/P_sf"/>
</dbReference>
<evidence type="ECO:0000259" key="16">
    <source>
        <dbReference type="PROSITE" id="PS50110"/>
    </source>
</evidence>
<keyword evidence="8" id="KW-0805">Transcription regulation</keyword>
<keyword evidence="13" id="KW-0175">Coiled coil</keyword>
<dbReference type="RefSeq" id="WP_054533868.1">
    <property type="nucleotide sequence ID" value="NZ_LGKP01000013.1"/>
</dbReference>
<dbReference type="GO" id="GO:0003677">
    <property type="term" value="F:DNA binding"/>
    <property type="evidence" value="ECO:0007669"/>
    <property type="project" value="UniProtKB-KW"/>
</dbReference>
<dbReference type="InterPro" id="IPR004358">
    <property type="entry name" value="Sig_transdc_His_kin-like_C"/>
</dbReference>
<dbReference type="Gene3D" id="3.30.565.10">
    <property type="entry name" value="Histidine kinase-like ATPase, C-terminal domain"/>
    <property type="match status" value="1"/>
</dbReference>
<keyword evidence="7" id="KW-0902">Two-component regulatory system</keyword>
<proteinExistence type="inferred from homology"/>
<keyword evidence="9" id="KW-0238">DNA-binding</keyword>
<dbReference type="Gene3D" id="1.10.287.130">
    <property type="match status" value="1"/>
</dbReference>
<organism evidence="17 18">
    <name type="scientific">Herpetosiphon geysericola</name>
    <dbReference type="NCBI Taxonomy" id="70996"/>
    <lineage>
        <taxon>Bacteria</taxon>
        <taxon>Bacillati</taxon>
        <taxon>Chloroflexota</taxon>
        <taxon>Chloroflexia</taxon>
        <taxon>Herpetosiphonales</taxon>
        <taxon>Herpetosiphonaceae</taxon>
        <taxon>Herpetosiphon</taxon>
    </lineage>
</organism>
<keyword evidence="14" id="KW-0472">Membrane</keyword>
<sequence>MQASIQRWLNRINLTDPVQREQAFLLQIMLIGLSIICFVTVPTAFIVSSTSGSAFRAGLTSLLIFIFFVIAVINLRQGHFRRAVTLASSGLVVGLALILALEGLRNSAWILSAFMMPITLSGLLTGRKGIKTIAGASIVVIALIGGLQFFNVQFIGAYPRLGDLLPPTISTFVFSVLIVGFFFHRFSASLNDALSRALQRESELQQIRDKLEILVDQRTAALQDALHAVEEREGRLEKTNIELASAKNAAEEANQLKSRFLANMSHELRTPLNAIINFTAFLDRYGDFSERQRELQERVLYNADHLLGLINDILDLSKIEAGRMELMYEKTELEPIITGVMATASGLTRDKGLELDLDMPEELPTMVIDKVRIRQVLLNLLSNAVKFTEQGQVKVIISQPNPETVQIAVQDSGIGIAPENQQQIFEEFQQVQNEVTHQYQGTGLGLPISKLLVEMHGGSMWLESTQGEGSTFYFSLPITNSLAETTTVDLAAPPSLIELEATSNDQASIEIVVIDDNPDAHETFRVMLESGGYRVHSVLDSRLAISSIKQIEPRLIITDVQMPNLDGWELLAQIKNDPTIAHIPIVVCSVVDQGTIGLVLGARKHIVKPVREEVLLAIVQECVEPTAEILVVDDNPDARQVVQHILAARDYAISEAADGVEALALIAQSKPDLVILDLMMPNMDGFEVLEALRNNPNYADIPVIIVSAKDLDQQEHDWLRTRAQGVIAKRQLSEEEFLSRINEIFNQGVEYARGK</sequence>
<feature type="domain" description="Histidine kinase" evidence="15">
    <location>
        <begin position="263"/>
        <end position="480"/>
    </location>
</feature>
<evidence type="ECO:0000256" key="13">
    <source>
        <dbReference type="SAM" id="Coils"/>
    </source>
</evidence>
<dbReference type="EC" id="2.7.13.3" evidence="3"/>
<dbReference type="CDD" id="cd16922">
    <property type="entry name" value="HATPase_EvgS-ArcB-TorS-like"/>
    <property type="match status" value="1"/>
</dbReference>
<feature type="domain" description="Response regulatory" evidence="16">
    <location>
        <begin position="510"/>
        <end position="623"/>
    </location>
</feature>
<dbReference type="InterPro" id="IPR036890">
    <property type="entry name" value="HATPase_C_sf"/>
</dbReference>
<evidence type="ECO:0000256" key="5">
    <source>
        <dbReference type="ARBA" id="ARBA00022679"/>
    </source>
</evidence>
<evidence type="ECO:0000256" key="6">
    <source>
        <dbReference type="ARBA" id="ARBA00022777"/>
    </source>
</evidence>
<dbReference type="InterPro" id="IPR003594">
    <property type="entry name" value="HATPase_dom"/>
</dbReference>
<dbReference type="EMBL" id="LGKP01000013">
    <property type="protein sequence ID" value="KPL90106.1"/>
    <property type="molecule type" value="Genomic_DNA"/>
</dbReference>
<dbReference type="PROSITE" id="PS50110">
    <property type="entry name" value="RESPONSE_REGULATORY"/>
    <property type="match status" value="2"/>
</dbReference>
<keyword evidence="10" id="KW-0804">Transcription</keyword>
<dbReference type="PRINTS" id="PR00344">
    <property type="entry name" value="BCTRLSENSOR"/>
</dbReference>
<dbReference type="PROSITE" id="PS50109">
    <property type="entry name" value="HIS_KIN"/>
    <property type="match status" value="1"/>
</dbReference>
<evidence type="ECO:0000256" key="14">
    <source>
        <dbReference type="SAM" id="Phobius"/>
    </source>
</evidence>
<dbReference type="SMART" id="SM00388">
    <property type="entry name" value="HisKA"/>
    <property type="match status" value="1"/>
</dbReference>
<evidence type="ECO:0000256" key="10">
    <source>
        <dbReference type="ARBA" id="ARBA00023163"/>
    </source>
</evidence>
<keyword evidence="6" id="KW-0418">Kinase</keyword>
<dbReference type="Gene3D" id="3.40.50.2300">
    <property type="match status" value="2"/>
</dbReference>
<dbReference type="PANTHER" id="PTHR43047:SF78">
    <property type="entry name" value="SENSORY_REGULATORY PROTEIN RPFC"/>
    <property type="match status" value="1"/>
</dbReference>
<evidence type="ECO:0000259" key="15">
    <source>
        <dbReference type="PROSITE" id="PS50109"/>
    </source>
</evidence>
<evidence type="ECO:0000256" key="12">
    <source>
        <dbReference type="PROSITE-ProRule" id="PRU00169"/>
    </source>
</evidence>
<dbReference type="PANTHER" id="PTHR43047">
    <property type="entry name" value="TWO-COMPONENT HISTIDINE PROTEIN KINASE"/>
    <property type="match status" value="1"/>
</dbReference>
<feature type="modified residue" description="4-aspartylphosphate" evidence="12">
    <location>
        <position position="559"/>
    </location>
</feature>
<keyword evidence="18" id="KW-1185">Reference proteome</keyword>
<dbReference type="FunFam" id="3.40.50.2300:FF:000001">
    <property type="entry name" value="DNA-binding response regulator PhoB"/>
    <property type="match status" value="1"/>
</dbReference>
<reference evidence="17 18" key="1">
    <citation type="submission" date="2015-07" db="EMBL/GenBank/DDBJ databases">
        <title>Whole genome sequence of Herpetosiphon geysericola DSM 7119.</title>
        <authorList>
            <person name="Hemp J."/>
            <person name="Ward L.M."/>
            <person name="Pace L.A."/>
            <person name="Fischer W.W."/>
        </authorList>
    </citation>
    <scope>NUCLEOTIDE SEQUENCE [LARGE SCALE GENOMIC DNA]</scope>
    <source>
        <strain evidence="17 18">DSM 7119</strain>
    </source>
</reference>
<protein>
    <recommendedName>
        <fullName evidence="11">Circadian input-output histidine kinase CikA</fullName>
        <ecNumber evidence="3">2.7.13.3</ecNumber>
    </recommendedName>
</protein>
<comment type="caution">
    <text evidence="17">The sequence shown here is derived from an EMBL/GenBank/DDBJ whole genome shotgun (WGS) entry which is preliminary data.</text>
</comment>
<dbReference type="AlphaFoldDB" id="A0A0N8GSS4"/>
<dbReference type="SUPFAM" id="SSF47384">
    <property type="entry name" value="Homodimeric domain of signal transducing histidine kinase"/>
    <property type="match status" value="1"/>
</dbReference>
<dbReference type="FunFam" id="3.30.565.10:FF:000010">
    <property type="entry name" value="Sensor histidine kinase RcsC"/>
    <property type="match status" value="1"/>
</dbReference>
<dbReference type="STRING" id="70996.SE18_07765"/>
<evidence type="ECO:0000256" key="4">
    <source>
        <dbReference type="ARBA" id="ARBA00022553"/>
    </source>
</evidence>
<feature type="transmembrane region" description="Helical" evidence="14">
    <location>
        <begin position="53"/>
        <end position="75"/>
    </location>
</feature>
<dbReference type="InterPro" id="IPR005467">
    <property type="entry name" value="His_kinase_dom"/>
</dbReference>
<keyword evidence="5" id="KW-0808">Transferase</keyword>
<dbReference type="Pfam" id="PF02518">
    <property type="entry name" value="HATPase_c"/>
    <property type="match status" value="1"/>
</dbReference>
<evidence type="ECO:0000256" key="8">
    <source>
        <dbReference type="ARBA" id="ARBA00023015"/>
    </source>
</evidence>
<gene>
    <name evidence="17" type="ORF">SE18_07765</name>
</gene>
<evidence type="ECO:0000256" key="9">
    <source>
        <dbReference type="ARBA" id="ARBA00023125"/>
    </source>
</evidence>
<dbReference type="OrthoDB" id="9757990at2"/>
<dbReference type="SUPFAM" id="SSF55874">
    <property type="entry name" value="ATPase domain of HSP90 chaperone/DNA topoisomerase II/histidine kinase"/>
    <property type="match status" value="1"/>
</dbReference>
<evidence type="ECO:0000256" key="7">
    <source>
        <dbReference type="ARBA" id="ARBA00023012"/>
    </source>
</evidence>
<feature type="transmembrane region" description="Helical" evidence="14">
    <location>
        <begin position="24"/>
        <end position="47"/>
    </location>
</feature>
<evidence type="ECO:0000313" key="17">
    <source>
        <dbReference type="EMBL" id="KPL90106.1"/>
    </source>
</evidence>
<evidence type="ECO:0000256" key="1">
    <source>
        <dbReference type="ARBA" id="ARBA00000085"/>
    </source>
</evidence>
<comment type="catalytic activity">
    <reaction evidence="1">
        <text>ATP + protein L-histidine = ADP + protein N-phospho-L-histidine.</text>
        <dbReference type="EC" id="2.7.13.3"/>
    </reaction>
</comment>
<dbReference type="SMART" id="SM00448">
    <property type="entry name" value="REC"/>
    <property type="match status" value="2"/>
</dbReference>
<name>A0A0N8GSS4_9CHLR</name>
<dbReference type="InterPro" id="IPR001789">
    <property type="entry name" value="Sig_transdc_resp-reg_receiver"/>
</dbReference>
<dbReference type="SMART" id="SM00387">
    <property type="entry name" value="HATPase_c"/>
    <property type="match status" value="1"/>
</dbReference>
<evidence type="ECO:0000256" key="11">
    <source>
        <dbReference type="ARBA" id="ARBA00074306"/>
    </source>
</evidence>
<dbReference type="GO" id="GO:0009927">
    <property type="term" value="F:histidine phosphotransfer kinase activity"/>
    <property type="evidence" value="ECO:0007669"/>
    <property type="project" value="TreeGrafter"/>
</dbReference>
<evidence type="ECO:0000256" key="3">
    <source>
        <dbReference type="ARBA" id="ARBA00012438"/>
    </source>
</evidence>
<keyword evidence="14" id="KW-0812">Transmembrane</keyword>
<feature type="coiled-coil region" evidence="13">
    <location>
        <begin position="229"/>
        <end position="263"/>
    </location>
</feature>